<name>A0A508B765_9GAMM</name>
<dbReference type="AlphaFoldDB" id="A0A508B765"/>
<feature type="non-terminal residue" evidence="1">
    <location>
        <position position="118"/>
    </location>
</feature>
<proteinExistence type="predicted"/>
<accession>A0A508B765</accession>
<evidence type="ECO:0000313" key="1">
    <source>
        <dbReference type="EMBL" id="KAB8198240.1"/>
    </source>
</evidence>
<comment type="caution">
    <text evidence="1">The sequence shown here is derived from an EMBL/GenBank/DDBJ whole genome shotgun (WGS) entry which is preliminary data.</text>
</comment>
<sequence length="118" mass="12851">MRDHYYCYDAQGNLENKSGAIFNFDHGNRLRGASGNGVTASGYVYDGLGRRVRDVTSGSKYSLYSQSGQLVYASDLRKGTQHVYVHLGGSLVAVRDRDIDTGALSVKYQHTDALGSPV</sequence>
<gene>
    <name evidence="1" type="ORF">FKV24_003100</name>
</gene>
<organism evidence="1 2">
    <name type="scientific">Marilutibacter maris</name>
    <dbReference type="NCBI Taxonomy" id="1605891"/>
    <lineage>
        <taxon>Bacteria</taxon>
        <taxon>Pseudomonadati</taxon>
        <taxon>Pseudomonadota</taxon>
        <taxon>Gammaproteobacteria</taxon>
        <taxon>Lysobacterales</taxon>
        <taxon>Lysobacteraceae</taxon>
        <taxon>Marilutibacter</taxon>
    </lineage>
</organism>
<evidence type="ECO:0000313" key="2">
    <source>
        <dbReference type="Proteomes" id="UP000320431"/>
    </source>
</evidence>
<dbReference type="EMBL" id="VICD02000037">
    <property type="protein sequence ID" value="KAB8198240.1"/>
    <property type="molecule type" value="Genomic_DNA"/>
</dbReference>
<reference evidence="1 2" key="1">
    <citation type="submission" date="2019-10" db="EMBL/GenBank/DDBJ databases">
        <title>Lysobacter alkalisoli sp. nov., isolated from saline-alkaline soil.</title>
        <authorList>
            <person name="Sun J.-Q."/>
        </authorList>
    </citation>
    <scope>NUCLEOTIDE SEQUENCE [LARGE SCALE GENOMIC DNA]</scope>
    <source>
        <strain evidence="1 2">KCTC 42381</strain>
    </source>
</reference>
<dbReference type="Gene3D" id="2.180.10.10">
    <property type="entry name" value="RHS repeat-associated core"/>
    <property type="match status" value="1"/>
</dbReference>
<dbReference type="Proteomes" id="UP000320431">
    <property type="component" value="Unassembled WGS sequence"/>
</dbReference>
<protein>
    <submittedName>
        <fullName evidence="1">Uncharacterized protein</fullName>
    </submittedName>
</protein>